<dbReference type="InterPro" id="IPR011990">
    <property type="entry name" value="TPR-like_helical_dom_sf"/>
</dbReference>
<feature type="domain" description="Prolyl 4-hydroxylase N-terminal" evidence="1">
    <location>
        <begin position="86"/>
        <end position="166"/>
    </location>
</feature>
<accession>A0A0C2MNI6</accession>
<dbReference type="SUPFAM" id="SSF48452">
    <property type="entry name" value="TPR-like"/>
    <property type="match status" value="1"/>
</dbReference>
<dbReference type="Pfam" id="PF23558">
    <property type="entry name" value="TPR_P4H"/>
    <property type="match status" value="1"/>
</dbReference>
<evidence type="ECO:0000313" key="4">
    <source>
        <dbReference type="Proteomes" id="UP000031668"/>
    </source>
</evidence>
<dbReference type="Proteomes" id="UP000031668">
    <property type="component" value="Unassembled WGS sequence"/>
</dbReference>
<dbReference type="Pfam" id="PF08336">
    <property type="entry name" value="P4Ha_N"/>
    <property type="match status" value="1"/>
</dbReference>
<evidence type="ECO:0000313" key="3">
    <source>
        <dbReference type="EMBL" id="KII63181.1"/>
    </source>
</evidence>
<dbReference type="GO" id="GO:0005783">
    <property type="term" value="C:endoplasmic reticulum"/>
    <property type="evidence" value="ECO:0007669"/>
    <property type="project" value="InterPro"/>
</dbReference>
<dbReference type="OrthoDB" id="420380at2759"/>
<dbReference type="InterPro" id="IPR013547">
    <property type="entry name" value="P4H_N"/>
</dbReference>
<organism evidence="3 4">
    <name type="scientific">Thelohanellus kitauei</name>
    <name type="common">Myxosporean</name>
    <dbReference type="NCBI Taxonomy" id="669202"/>
    <lineage>
        <taxon>Eukaryota</taxon>
        <taxon>Metazoa</taxon>
        <taxon>Cnidaria</taxon>
        <taxon>Myxozoa</taxon>
        <taxon>Myxosporea</taxon>
        <taxon>Bivalvulida</taxon>
        <taxon>Platysporina</taxon>
        <taxon>Myxobolidae</taxon>
        <taxon>Thelohanellus</taxon>
    </lineage>
</organism>
<dbReference type="EMBL" id="JWZT01004760">
    <property type="protein sequence ID" value="KII63181.1"/>
    <property type="molecule type" value="Genomic_DNA"/>
</dbReference>
<dbReference type="Gene3D" id="1.25.40.10">
    <property type="entry name" value="Tetratricopeptide repeat domain"/>
    <property type="match status" value="1"/>
</dbReference>
<protein>
    <submittedName>
        <fullName evidence="3">Prolyl 4-hydroxylase subunit alpha-1</fullName>
    </submittedName>
</protein>
<keyword evidence="4" id="KW-1185">Reference proteome</keyword>
<comment type="caution">
    <text evidence="3">The sequence shown here is derived from an EMBL/GenBank/DDBJ whole genome shotgun (WGS) entry which is preliminary data.</text>
</comment>
<evidence type="ECO:0000259" key="1">
    <source>
        <dbReference type="Pfam" id="PF08336"/>
    </source>
</evidence>
<sequence>MIKPCVLISIFIVDLIRISNQEIYTSSIKICKLFQLELKELQLYDQKLFHQHYGENFSNWIGRIKQEIPTDLINKQLILEEDCFDENSDISRFIANPINILMLFKRFLFLWPKIQIFSKYPQYDLIKQFIDEYGFGDEDLIGAYQAIYRLQDFYQLEPKDIKIGIFSESLKHISEQWSTVPKFLSARDMLEIGVIAYKASDYTSTISWLKIALEDINSKHDILDDNSTIRLLDYLSWSEYLTGDFDAAFEHCHQILKIDPFTDTWADNLRHFKDGIPKEKSSEEEEIESITKSLNDEEFLKKLQKKYSNYSLDLRGTYEDAITAKYFCHTGRLFKTEKDESLKPMCYVKKGTNKFGKFITVNVEKILDDPGIFIFRSMASEQDILHFKNLAFDDLQTATVYNPENGEQEPAKYRITQRCNVPMK</sequence>
<name>A0A0C2MNI6_THEKT</name>
<proteinExistence type="predicted"/>
<dbReference type="InterPro" id="IPR059068">
    <property type="entry name" value="TPR_P4H"/>
</dbReference>
<dbReference type="AlphaFoldDB" id="A0A0C2MNI6"/>
<feature type="domain" description="Prolyl 4-hydroxylase peptide-substrate-binding" evidence="2">
    <location>
        <begin position="187"/>
        <end position="274"/>
    </location>
</feature>
<reference evidence="3 4" key="1">
    <citation type="journal article" date="2014" name="Genome Biol. Evol.">
        <title>The genome of the myxosporean Thelohanellus kitauei shows adaptations to nutrient acquisition within its fish host.</title>
        <authorList>
            <person name="Yang Y."/>
            <person name="Xiong J."/>
            <person name="Zhou Z."/>
            <person name="Huo F."/>
            <person name="Miao W."/>
            <person name="Ran C."/>
            <person name="Liu Y."/>
            <person name="Zhang J."/>
            <person name="Feng J."/>
            <person name="Wang M."/>
            <person name="Wang M."/>
            <person name="Wang L."/>
            <person name="Yao B."/>
        </authorList>
    </citation>
    <scope>NUCLEOTIDE SEQUENCE [LARGE SCALE GENOMIC DNA]</scope>
    <source>
        <strain evidence="3">Wuqing</strain>
    </source>
</reference>
<evidence type="ECO:0000259" key="2">
    <source>
        <dbReference type="Pfam" id="PF23558"/>
    </source>
</evidence>
<dbReference type="GO" id="GO:0004656">
    <property type="term" value="F:procollagen-proline 4-dioxygenase activity"/>
    <property type="evidence" value="ECO:0007669"/>
    <property type="project" value="InterPro"/>
</dbReference>
<gene>
    <name evidence="3" type="ORF">RF11_07860</name>
</gene>